<comment type="caution">
    <text evidence="6">The sequence shown here is derived from an EMBL/GenBank/DDBJ whole genome shotgun (WGS) entry which is preliminary data.</text>
</comment>
<feature type="region of interest" description="Disordered" evidence="4">
    <location>
        <begin position="293"/>
        <end position="362"/>
    </location>
</feature>
<dbReference type="SMART" id="SM00228">
    <property type="entry name" value="PDZ"/>
    <property type="match status" value="1"/>
</dbReference>
<dbReference type="InterPro" id="IPR001478">
    <property type="entry name" value="PDZ"/>
</dbReference>
<protein>
    <recommendedName>
        <fullName evidence="5">PDZ domain-containing protein</fullName>
    </recommendedName>
</protein>
<dbReference type="GO" id="GO:0003779">
    <property type="term" value="F:actin binding"/>
    <property type="evidence" value="ECO:0007669"/>
    <property type="project" value="TreeGrafter"/>
</dbReference>
<evidence type="ECO:0000313" key="6">
    <source>
        <dbReference type="EMBL" id="TMS32313.1"/>
    </source>
</evidence>
<dbReference type="Pfam" id="PF15936">
    <property type="entry name" value="DUF4749"/>
    <property type="match status" value="1"/>
</dbReference>
<dbReference type="Gene3D" id="2.30.42.10">
    <property type="match status" value="1"/>
</dbReference>
<keyword evidence="3" id="KW-0862">Zinc</keyword>
<reference evidence="6 7" key="2">
    <citation type="journal article" date="2019" name="G3 (Bethesda)">
        <title>Hybrid Assembly of the Genome of the Entomopathogenic Nematode Steinernema carpocapsae Identifies the X-Chromosome.</title>
        <authorList>
            <person name="Serra L."/>
            <person name="Macchietto M."/>
            <person name="Macias-Munoz A."/>
            <person name="McGill C.J."/>
            <person name="Rodriguez I.M."/>
            <person name="Rodriguez B."/>
            <person name="Murad R."/>
            <person name="Mortazavi A."/>
        </authorList>
    </citation>
    <scope>NUCLEOTIDE SEQUENCE [LARGE SCALE GENOMIC DNA]</scope>
    <source>
        <strain evidence="6 7">ALL</strain>
    </source>
</reference>
<keyword evidence="3" id="KW-0479">Metal-binding</keyword>
<dbReference type="PROSITE" id="PS50106">
    <property type="entry name" value="PDZ"/>
    <property type="match status" value="1"/>
</dbReference>
<feature type="compositionally biased region" description="Polar residues" evidence="4">
    <location>
        <begin position="316"/>
        <end position="328"/>
    </location>
</feature>
<dbReference type="Pfam" id="PF00595">
    <property type="entry name" value="PDZ"/>
    <property type="match status" value="1"/>
</dbReference>
<dbReference type="InterPro" id="IPR006643">
    <property type="entry name" value="Zasp-like_motif"/>
</dbReference>
<evidence type="ECO:0000256" key="2">
    <source>
        <dbReference type="ARBA" id="ARBA00022490"/>
    </source>
</evidence>
<dbReference type="EMBL" id="AZBU02000001">
    <property type="protein sequence ID" value="TMS32313.1"/>
    <property type="molecule type" value="Genomic_DNA"/>
</dbReference>
<comment type="subcellular location">
    <subcellularLocation>
        <location evidence="1">Cytoplasm</location>
    </subcellularLocation>
</comment>
<accession>A0A4V6I706</accession>
<dbReference type="PANTHER" id="PTHR24214">
    <property type="entry name" value="PDZ AND LIM DOMAIN PROTEIN ZASP"/>
    <property type="match status" value="1"/>
</dbReference>
<feature type="compositionally biased region" description="Basic and acidic residues" evidence="4">
    <location>
        <begin position="209"/>
        <end position="224"/>
    </location>
</feature>
<keyword evidence="2" id="KW-0963">Cytoplasm</keyword>
<sequence length="470" mass="50103">MAYETINVRMNRSNQSIHWGFTLRQGSGNEIVIANVERDSMAEKAGLCTNDIITDIMGAQGLNLSQANQKVNAAFEISMNLKRWVTNMPTLPWTLNEKDNKIVVSSVGNGGMRPLHTQNSDGFINSFSSTTQSGRGPSQSRELSSSNYQRNFQETRTQSSTSPGGIQLSQTSPRATFQPQISLTSGALNPKSNTMSTHSHSSWDTQDGNVKKHFESSKSYEKTESSSTTEFDRPIGAQGAFTHSGTAGFGSGINGFGSGAGAGSGGFISGGGAGGLGSDVNGFGSGAGGRVNTGSSFGKTGWGSSGFRDDTFRHNGINQQLNTQIPSQTGGGRAVSMQHSPAAFSPRAAQPQRPLTASPYTGPRQYYQHNPRTVRELSPTASVQHLQYNSPMNLYSSENAAEAYRQQTGGLFGTDPNINQSNEPPAYLSSETRRLIAENESGYPRSCSPCTQSASFKRISNACGTPINVL</sequence>
<keyword evidence="3" id="KW-0440">LIM domain</keyword>
<proteinExistence type="predicted"/>
<dbReference type="SUPFAM" id="SSF50156">
    <property type="entry name" value="PDZ domain-like"/>
    <property type="match status" value="1"/>
</dbReference>
<evidence type="ECO:0000256" key="1">
    <source>
        <dbReference type="ARBA" id="ARBA00004496"/>
    </source>
</evidence>
<feature type="domain" description="PDZ" evidence="5">
    <location>
        <begin position="7"/>
        <end position="74"/>
    </location>
</feature>
<dbReference type="GO" id="GO:0005912">
    <property type="term" value="C:adherens junction"/>
    <property type="evidence" value="ECO:0007669"/>
    <property type="project" value="TreeGrafter"/>
</dbReference>
<evidence type="ECO:0000313" key="7">
    <source>
        <dbReference type="Proteomes" id="UP000298663"/>
    </source>
</evidence>
<dbReference type="STRING" id="34508.A0A4V6I706"/>
<dbReference type="GO" id="GO:0001725">
    <property type="term" value="C:stress fiber"/>
    <property type="evidence" value="ECO:0007669"/>
    <property type="project" value="TreeGrafter"/>
</dbReference>
<organism evidence="6 7">
    <name type="scientific">Steinernema carpocapsae</name>
    <name type="common">Entomopathogenic nematode</name>
    <dbReference type="NCBI Taxonomy" id="34508"/>
    <lineage>
        <taxon>Eukaryota</taxon>
        <taxon>Metazoa</taxon>
        <taxon>Ecdysozoa</taxon>
        <taxon>Nematoda</taxon>
        <taxon>Chromadorea</taxon>
        <taxon>Rhabditida</taxon>
        <taxon>Tylenchina</taxon>
        <taxon>Panagrolaimomorpha</taxon>
        <taxon>Strongyloidoidea</taxon>
        <taxon>Steinernematidae</taxon>
        <taxon>Steinernema</taxon>
    </lineage>
</organism>
<evidence type="ECO:0000256" key="3">
    <source>
        <dbReference type="ARBA" id="ARBA00023038"/>
    </source>
</evidence>
<dbReference type="OrthoDB" id="44841at2759"/>
<dbReference type="GO" id="GO:0030018">
    <property type="term" value="C:Z disc"/>
    <property type="evidence" value="ECO:0007669"/>
    <property type="project" value="TreeGrafter"/>
</dbReference>
<dbReference type="SMART" id="SM00735">
    <property type="entry name" value="ZM"/>
    <property type="match status" value="1"/>
</dbReference>
<dbReference type="InterPro" id="IPR050604">
    <property type="entry name" value="PDZ-LIM_domain"/>
</dbReference>
<reference evidence="6 7" key="1">
    <citation type="journal article" date="2015" name="Genome Biol.">
        <title>Comparative genomics of Steinernema reveals deeply conserved gene regulatory networks.</title>
        <authorList>
            <person name="Dillman A.R."/>
            <person name="Macchietto M."/>
            <person name="Porter C.F."/>
            <person name="Rogers A."/>
            <person name="Williams B."/>
            <person name="Antoshechkin I."/>
            <person name="Lee M.M."/>
            <person name="Goodwin Z."/>
            <person name="Lu X."/>
            <person name="Lewis E.E."/>
            <person name="Goodrich-Blair H."/>
            <person name="Stock S.P."/>
            <person name="Adams B.J."/>
            <person name="Sternberg P.W."/>
            <person name="Mortazavi A."/>
        </authorList>
    </citation>
    <scope>NUCLEOTIDE SEQUENCE [LARGE SCALE GENOMIC DNA]</scope>
    <source>
        <strain evidence="6 7">ALL</strain>
    </source>
</reference>
<dbReference type="InterPro" id="IPR036034">
    <property type="entry name" value="PDZ_sf"/>
</dbReference>
<dbReference type="GO" id="GO:0061061">
    <property type="term" value="P:muscle structure development"/>
    <property type="evidence" value="ECO:0007669"/>
    <property type="project" value="TreeGrafter"/>
</dbReference>
<feature type="compositionally biased region" description="Polar residues" evidence="4">
    <location>
        <begin position="116"/>
        <end position="208"/>
    </location>
</feature>
<dbReference type="GO" id="GO:0031941">
    <property type="term" value="C:filamentous actin"/>
    <property type="evidence" value="ECO:0007669"/>
    <property type="project" value="TreeGrafter"/>
</dbReference>
<keyword evidence="7" id="KW-1185">Reference proteome</keyword>
<dbReference type="PANTHER" id="PTHR24214:SF38">
    <property type="entry name" value="PDZ AND LIM DOMAIN PROTEIN ZASP-RELATED"/>
    <property type="match status" value="1"/>
</dbReference>
<evidence type="ECO:0000259" key="5">
    <source>
        <dbReference type="PROSITE" id="PS50106"/>
    </source>
</evidence>
<dbReference type="GO" id="GO:0051371">
    <property type="term" value="F:muscle alpha-actinin binding"/>
    <property type="evidence" value="ECO:0007669"/>
    <property type="project" value="TreeGrafter"/>
</dbReference>
<dbReference type="InterPro" id="IPR031847">
    <property type="entry name" value="PDLI1-4/Zasp-like_mid"/>
</dbReference>
<dbReference type="Proteomes" id="UP000298663">
    <property type="component" value="Chromosome X"/>
</dbReference>
<dbReference type="GO" id="GO:0030036">
    <property type="term" value="P:actin cytoskeleton organization"/>
    <property type="evidence" value="ECO:0007669"/>
    <property type="project" value="TreeGrafter"/>
</dbReference>
<dbReference type="EMBL" id="CM016762">
    <property type="protein sequence ID" value="TMS32313.1"/>
    <property type="molecule type" value="Genomic_DNA"/>
</dbReference>
<name>A0A4V6I706_STECR</name>
<gene>
    <name evidence="6" type="ORF">L596_000172</name>
</gene>
<dbReference type="AlphaFoldDB" id="A0A4V6I706"/>
<feature type="region of interest" description="Disordered" evidence="4">
    <location>
        <begin position="110"/>
        <end position="243"/>
    </location>
</feature>
<evidence type="ECO:0000256" key="4">
    <source>
        <dbReference type="SAM" id="MobiDB-lite"/>
    </source>
</evidence>